<comment type="function">
    <text evidence="8 10 11">Involved in peptidoglycan biosynthesis. Transports lipid-linked peptidoglycan precursors from the inner to the outer leaflet of the cytoplasmic membrane.</text>
</comment>
<feature type="transmembrane region" description="Helical" evidence="10">
    <location>
        <begin position="168"/>
        <end position="185"/>
    </location>
</feature>
<feature type="transmembrane region" description="Helical" evidence="10">
    <location>
        <begin position="233"/>
        <end position="257"/>
    </location>
</feature>
<feature type="transmembrane region" description="Helical" evidence="10">
    <location>
        <begin position="316"/>
        <end position="337"/>
    </location>
</feature>
<keyword evidence="2 10" id="KW-1003">Cell membrane</keyword>
<dbReference type="GO" id="GO:0034204">
    <property type="term" value="P:lipid translocation"/>
    <property type="evidence" value="ECO:0007669"/>
    <property type="project" value="TreeGrafter"/>
</dbReference>
<feature type="transmembrane region" description="Helical" evidence="10">
    <location>
        <begin position="191"/>
        <end position="212"/>
    </location>
</feature>
<comment type="caution">
    <text evidence="12">The sequence shown here is derived from an EMBL/GenBank/DDBJ whole genome shotgun (WGS) entry which is preliminary data.</text>
</comment>
<dbReference type="Pfam" id="PF03023">
    <property type="entry name" value="MurJ"/>
    <property type="match status" value="1"/>
</dbReference>
<feature type="transmembrane region" description="Helical" evidence="10">
    <location>
        <begin position="481"/>
        <end position="503"/>
    </location>
</feature>
<evidence type="ECO:0000256" key="2">
    <source>
        <dbReference type="ARBA" id="ARBA00022475"/>
    </source>
</evidence>
<evidence type="ECO:0000256" key="11">
    <source>
        <dbReference type="PIRNR" id="PIRNR002869"/>
    </source>
</evidence>
<evidence type="ECO:0000313" key="12">
    <source>
        <dbReference type="EMBL" id="OAI28526.1"/>
    </source>
</evidence>
<dbReference type="EMBL" id="LUUL01000055">
    <property type="protein sequence ID" value="OAI28526.1"/>
    <property type="molecule type" value="Genomic_DNA"/>
</dbReference>
<dbReference type="PANTHER" id="PTHR47019">
    <property type="entry name" value="LIPID II FLIPPASE MURJ"/>
    <property type="match status" value="1"/>
</dbReference>
<keyword evidence="3 10" id="KW-0812">Transmembrane</keyword>
<reference evidence="12 13" key="1">
    <citation type="submission" date="2016-03" db="EMBL/GenBank/DDBJ databases">
        <authorList>
            <person name="Heylen K."/>
            <person name="De Vos P."/>
            <person name="Vekeman B."/>
        </authorList>
    </citation>
    <scope>NUCLEOTIDE SEQUENCE [LARGE SCALE GENOMIC DNA]</scope>
    <source>
        <strain evidence="12 13">R-49807</strain>
    </source>
</reference>
<evidence type="ECO:0000256" key="6">
    <source>
        <dbReference type="ARBA" id="ARBA00022989"/>
    </source>
</evidence>
<keyword evidence="5 10" id="KW-0573">Peptidoglycan synthesis</keyword>
<comment type="similarity">
    <text evidence="9 10 11">Belongs to the MurJ/MviN family.</text>
</comment>
<dbReference type="GO" id="GO:0005886">
    <property type="term" value="C:plasma membrane"/>
    <property type="evidence" value="ECO:0007669"/>
    <property type="project" value="UniProtKB-SubCell"/>
</dbReference>
<keyword evidence="10 11" id="KW-0961">Cell wall biogenesis/degradation</keyword>
<name>A0AA91I7B8_9GAMM</name>
<evidence type="ECO:0000256" key="9">
    <source>
        <dbReference type="ARBA" id="ARBA00061532"/>
    </source>
</evidence>
<dbReference type="AlphaFoldDB" id="A0AA91I7B8"/>
<evidence type="ECO:0000256" key="3">
    <source>
        <dbReference type="ARBA" id="ARBA00022692"/>
    </source>
</evidence>
<dbReference type="InterPro" id="IPR004268">
    <property type="entry name" value="MurJ"/>
</dbReference>
<dbReference type="InterPro" id="IPR051050">
    <property type="entry name" value="Lipid_II_flippase_MurJ/MviN"/>
</dbReference>
<feature type="transmembrane region" description="Helical" evidence="10">
    <location>
        <begin position="94"/>
        <end position="117"/>
    </location>
</feature>
<evidence type="ECO:0000313" key="13">
    <source>
        <dbReference type="Proteomes" id="UP000077734"/>
    </source>
</evidence>
<protein>
    <recommendedName>
        <fullName evidence="10">Probable lipid II flippase MurJ</fullName>
    </recommendedName>
</protein>
<dbReference type="GO" id="GO:0071555">
    <property type="term" value="P:cell wall organization"/>
    <property type="evidence" value="ECO:0007669"/>
    <property type="project" value="UniProtKB-UniRule"/>
</dbReference>
<keyword evidence="6 10" id="KW-1133">Transmembrane helix</keyword>
<dbReference type="CDD" id="cd13123">
    <property type="entry name" value="MATE_MurJ_like"/>
    <property type="match status" value="1"/>
</dbReference>
<dbReference type="GO" id="GO:0009252">
    <property type="term" value="P:peptidoglycan biosynthetic process"/>
    <property type="evidence" value="ECO:0007669"/>
    <property type="project" value="UniProtKB-UniRule"/>
</dbReference>
<keyword evidence="4 10" id="KW-0133">Cell shape</keyword>
<organism evidence="12 13">
    <name type="scientific">Methylomonas koyamae</name>
    <dbReference type="NCBI Taxonomy" id="702114"/>
    <lineage>
        <taxon>Bacteria</taxon>
        <taxon>Pseudomonadati</taxon>
        <taxon>Pseudomonadota</taxon>
        <taxon>Gammaproteobacteria</taxon>
        <taxon>Methylococcales</taxon>
        <taxon>Methylococcaceae</taxon>
        <taxon>Methylomonas</taxon>
    </lineage>
</organism>
<dbReference type="GO" id="GO:0008360">
    <property type="term" value="P:regulation of cell shape"/>
    <property type="evidence" value="ECO:0007669"/>
    <property type="project" value="UniProtKB-UniRule"/>
</dbReference>
<dbReference type="PIRSF" id="PIRSF002869">
    <property type="entry name" value="MviN"/>
    <property type="match status" value="1"/>
</dbReference>
<feature type="transmembrane region" description="Helical" evidence="10">
    <location>
        <begin position="137"/>
        <end position="156"/>
    </location>
</feature>
<evidence type="ECO:0000256" key="4">
    <source>
        <dbReference type="ARBA" id="ARBA00022960"/>
    </source>
</evidence>
<dbReference type="PRINTS" id="PR01806">
    <property type="entry name" value="VIRFACTRMVIN"/>
</dbReference>
<dbReference type="PANTHER" id="PTHR47019:SF1">
    <property type="entry name" value="LIPID II FLIPPASE MURJ"/>
    <property type="match status" value="1"/>
</dbReference>
<feature type="transmembrane region" description="Helical" evidence="10">
    <location>
        <begin position="277"/>
        <end position="295"/>
    </location>
</feature>
<keyword evidence="13" id="KW-1185">Reference proteome</keyword>
<comment type="pathway">
    <text evidence="10">Cell wall biogenesis; peptidoglycan biosynthesis.</text>
</comment>
<dbReference type="NCBIfam" id="TIGR01695">
    <property type="entry name" value="murJ_mviN"/>
    <property type="match status" value="1"/>
</dbReference>
<feature type="transmembrane region" description="Helical" evidence="10">
    <location>
        <begin position="414"/>
        <end position="433"/>
    </location>
</feature>
<sequence length="516" mass="55737">MVSKQLFKSTAIVGGMTLISRLMGFARDMLFANIFGVNAATDAFFVAFRIPNFLRRLFAEGAFAQAFVPLLADYNQKGSREALRLFIGRSSGTLAVLLVLVALAGVVAAPLLILLFAPGFLWEGNQYTLAVQMLRITFPYLFFVTLVAFAGAILNAQGRFAVPALTPVVLNIAMIAAAVWLAPLMDEPIVALAWGVFAAGAIQLACQIPPLLRLNLLPRPRWAYRDPDVKRMLARMPSAIFGVSVVQVNLLFGTLVASFLAPGSVSWLYYSDRLVEFPLGILGIAVATVILPHLSAHHATSDQLGFSKALDWGLKLTLLIGLPATLGLALLAEPLLSTLFQYNEFGSGDVKMAGRSLMAYSLGLLAFMLIKVLAPGFTSRHDTRTPARFGGYSMIANVAFNLILVWPLAHAGVALATTLSAYLNAILLLRNLVATRIYRPCADWYGYIGRIVAANAAMSAFLYYFVDAGLWLNWNAAQRGLNLATTIGLAIIVYGSSLLVLGLRPRHIGLRESAAA</sequence>
<keyword evidence="10" id="KW-0997">Cell inner membrane</keyword>
<proteinExistence type="inferred from homology"/>
<gene>
    <name evidence="10" type="primary">murJ</name>
    <name evidence="12" type="ORF">A1356_06600</name>
</gene>
<comment type="subcellular location">
    <subcellularLocation>
        <location evidence="10">Cell inner membrane</location>
        <topology evidence="10">Multi-pass membrane protein</topology>
    </subcellularLocation>
    <subcellularLocation>
        <location evidence="1">Cell membrane</location>
        <topology evidence="1">Multi-pass membrane protein</topology>
    </subcellularLocation>
</comment>
<feature type="transmembrane region" description="Helical" evidence="10">
    <location>
        <begin position="30"/>
        <end position="51"/>
    </location>
</feature>
<feature type="transmembrane region" description="Helical" evidence="10">
    <location>
        <begin position="357"/>
        <end position="377"/>
    </location>
</feature>
<evidence type="ECO:0000256" key="8">
    <source>
        <dbReference type="ARBA" id="ARBA00060041"/>
    </source>
</evidence>
<evidence type="ECO:0000256" key="5">
    <source>
        <dbReference type="ARBA" id="ARBA00022984"/>
    </source>
</evidence>
<evidence type="ECO:0000256" key="7">
    <source>
        <dbReference type="ARBA" id="ARBA00023136"/>
    </source>
</evidence>
<dbReference type="Proteomes" id="UP000077734">
    <property type="component" value="Unassembled WGS sequence"/>
</dbReference>
<keyword evidence="10 11" id="KW-0813">Transport</keyword>
<feature type="transmembrane region" description="Helical" evidence="10">
    <location>
        <begin position="389"/>
        <end position="408"/>
    </location>
</feature>
<feature type="transmembrane region" description="Helical" evidence="10">
    <location>
        <begin position="445"/>
        <end position="466"/>
    </location>
</feature>
<dbReference type="GO" id="GO:0015648">
    <property type="term" value="F:lipid-linked peptidoglycan transporter activity"/>
    <property type="evidence" value="ECO:0007669"/>
    <property type="project" value="UniProtKB-UniRule"/>
</dbReference>
<keyword evidence="7 10" id="KW-0472">Membrane</keyword>
<dbReference type="HAMAP" id="MF_02078">
    <property type="entry name" value="MurJ_MviN"/>
    <property type="match status" value="1"/>
</dbReference>
<evidence type="ECO:0000256" key="1">
    <source>
        <dbReference type="ARBA" id="ARBA00004651"/>
    </source>
</evidence>
<evidence type="ECO:0000256" key="10">
    <source>
        <dbReference type="HAMAP-Rule" id="MF_02078"/>
    </source>
</evidence>
<accession>A0AA91I7B8</accession>